<feature type="transmembrane region" description="Helical" evidence="1">
    <location>
        <begin position="47"/>
        <end position="68"/>
    </location>
</feature>
<reference evidence="3 4" key="1">
    <citation type="journal article" date="2011" name="Front. Microbiol.">
        <title>Genomic signatures of strain selection and enhancement in Bacillus atrophaeus var. globigii, a historical biowarfare simulant.</title>
        <authorList>
            <person name="Gibbons H.S."/>
            <person name="Broomall S.M."/>
            <person name="McNew L.A."/>
            <person name="Daligault H."/>
            <person name="Chapman C."/>
            <person name="Bruce D."/>
            <person name="Karavis M."/>
            <person name="Krepps M."/>
            <person name="McGregor P.A."/>
            <person name="Hong C."/>
            <person name="Park K.H."/>
            <person name="Akmal A."/>
            <person name="Feldman A."/>
            <person name="Lin J.S."/>
            <person name="Chang W.E."/>
            <person name="Higgs B.W."/>
            <person name="Demirev P."/>
            <person name="Lindquist J."/>
            <person name="Liem A."/>
            <person name="Fochler E."/>
            <person name="Read T.D."/>
            <person name="Tapia R."/>
            <person name="Johnson S."/>
            <person name="Bishop-Lilly K.A."/>
            <person name="Detter C."/>
            <person name="Han C."/>
            <person name="Sozhamannan S."/>
            <person name="Rosenzweig C.N."/>
            <person name="Skowronski E.W."/>
        </authorList>
    </citation>
    <scope>NUCLEOTIDE SEQUENCE [LARGE SCALE GENOMIC DNA]</scope>
    <source>
        <strain evidence="3 4">GYP-17</strain>
    </source>
</reference>
<dbReference type="Pfam" id="PF13240">
    <property type="entry name" value="Zn_Ribbon_1"/>
    <property type="match status" value="1"/>
</dbReference>
<evidence type="ECO:0000259" key="2">
    <source>
        <dbReference type="Pfam" id="PF13240"/>
    </source>
</evidence>
<protein>
    <recommendedName>
        <fullName evidence="2">Zinc-ribbon domain-containing protein</fullName>
    </recommendedName>
</protein>
<name>A0A432WRQ3_9GAMM</name>
<keyword evidence="1" id="KW-0812">Transmembrane</keyword>
<evidence type="ECO:0000313" key="3">
    <source>
        <dbReference type="EMBL" id="RUO36473.1"/>
    </source>
</evidence>
<proteinExistence type="predicted"/>
<dbReference type="Proteomes" id="UP000288405">
    <property type="component" value="Unassembled WGS sequence"/>
</dbReference>
<comment type="caution">
    <text evidence="3">The sequence shown here is derived from an EMBL/GenBank/DDBJ whole genome shotgun (WGS) entry which is preliminary data.</text>
</comment>
<sequence>MAIISCPECGKKVSDKAATCEHCGFLLGAHDSESLARKGRLQRSQKLSKLVSQQMLAILLFVAGIGASFYEWGTTGIGPWMPYIGGGVATFSFVWYLVTRGRIYVLKRQR</sequence>
<dbReference type="InterPro" id="IPR026870">
    <property type="entry name" value="Zinc_ribbon_dom"/>
</dbReference>
<organism evidence="3 4">
    <name type="scientific">Aliidiomarina sanyensis</name>
    <dbReference type="NCBI Taxonomy" id="1249555"/>
    <lineage>
        <taxon>Bacteria</taxon>
        <taxon>Pseudomonadati</taxon>
        <taxon>Pseudomonadota</taxon>
        <taxon>Gammaproteobacteria</taxon>
        <taxon>Alteromonadales</taxon>
        <taxon>Idiomarinaceae</taxon>
        <taxon>Aliidiomarina</taxon>
    </lineage>
</organism>
<dbReference type="RefSeq" id="WP_126775787.1">
    <property type="nucleotide sequence ID" value="NZ_PIPM01000001.1"/>
</dbReference>
<dbReference type="EMBL" id="PIPM01000001">
    <property type="protein sequence ID" value="RUO36473.1"/>
    <property type="molecule type" value="Genomic_DNA"/>
</dbReference>
<keyword evidence="4" id="KW-1185">Reference proteome</keyword>
<accession>A0A432WRQ3</accession>
<feature type="domain" description="Zinc-ribbon" evidence="2">
    <location>
        <begin position="6"/>
        <end position="25"/>
    </location>
</feature>
<dbReference type="AlphaFoldDB" id="A0A432WRQ3"/>
<feature type="transmembrane region" description="Helical" evidence="1">
    <location>
        <begin position="80"/>
        <end position="98"/>
    </location>
</feature>
<evidence type="ECO:0000256" key="1">
    <source>
        <dbReference type="SAM" id="Phobius"/>
    </source>
</evidence>
<dbReference type="OrthoDB" id="8685152at2"/>
<keyword evidence="1" id="KW-0472">Membrane</keyword>
<evidence type="ECO:0000313" key="4">
    <source>
        <dbReference type="Proteomes" id="UP000288405"/>
    </source>
</evidence>
<keyword evidence="1" id="KW-1133">Transmembrane helix</keyword>
<gene>
    <name evidence="3" type="ORF">CWE11_01270</name>
</gene>